<dbReference type="InterPro" id="IPR039420">
    <property type="entry name" value="WalR-like"/>
</dbReference>
<evidence type="ECO:0000259" key="11">
    <source>
        <dbReference type="PROSITE" id="PS51755"/>
    </source>
</evidence>
<organism evidence="12 13">
    <name type="scientific">Roseateles albus</name>
    <dbReference type="NCBI Taxonomy" id="2987525"/>
    <lineage>
        <taxon>Bacteria</taxon>
        <taxon>Pseudomonadati</taxon>
        <taxon>Pseudomonadota</taxon>
        <taxon>Betaproteobacteria</taxon>
        <taxon>Burkholderiales</taxon>
        <taxon>Sphaerotilaceae</taxon>
        <taxon>Roseateles</taxon>
    </lineage>
</organism>
<comment type="caution">
    <text evidence="12">The sequence shown here is derived from an EMBL/GenBank/DDBJ whole genome shotgun (WGS) entry which is preliminary data.</text>
</comment>
<evidence type="ECO:0000256" key="9">
    <source>
        <dbReference type="PROSITE-ProRule" id="PRU01091"/>
    </source>
</evidence>
<dbReference type="PANTHER" id="PTHR48111:SF35">
    <property type="entry name" value="TRANSCRIPTIONAL REGULATORY PROTEIN QSEB"/>
    <property type="match status" value="1"/>
</dbReference>
<dbReference type="PANTHER" id="PTHR48111">
    <property type="entry name" value="REGULATOR OF RPOS"/>
    <property type="match status" value="1"/>
</dbReference>
<feature type="modified residue" description="4-aspartylphosphate" evidence="8">
    <location>
        <position position="51"/>
    </location>
</feature>
<dbReference type="Pfam" id="PF00072">
    <property type="entry name" value="Response_reg"/>
    <property type="match status" value="2"/>
</dbReference>
<sequence length="246" mass="26498">MRLLLVEDDLMIGESLRLALRQDGYAVDWVRDISAAKATLASERFDLVLLDLGLPEGGPQPAHPAHSAQSSSGPAASGLDVLKALRARQDNTPVIVLTARDGPGERVLGLDSGADDYLVKPFELDELNARIRAVLRRHSGRSQPLLTCGAVSLDPATRQVTVSGQPVLLSARELALLEALMQRPGALLSRAQLEDRLYGWGEEIESNAVTVYIHQLRRKLGADFIQNMRGVGYYIGSPKAGGGESS</sequence>
<feature type="domain" description="Response regulatory" evidence="10">
    <location>
        <begin position="2"/>
        <end position="135"/>
    </location>
</feature>
<dbReference type="InterPro" id="IPR016032">
    <property type="entry name" value="Sig_transdc_resp-reg_C-effctor"/>
</dbReference>
<evidence type="ECO:0000256" key="2">
    <source>
        <dbReference type="ARBA" id="ARBA00022490"/>
    </source>
</evidence>
<keyword evidence="2" id="KW-0963">Cytoplasm</keyword>
<protein>
    <submittedName>
        <fullName evidence="12">Response regulator transcription factor</fullName>
    </submittedName>
</protein>
<name>A0ABT5KEU0_9BURK</name>
<dbReference type="PROSITE" id="PS50110">
    <property type="entry name" value="RESPONSE_REGULATORY"/>
    <property type="match status" value="1"/>
</dbReference>
<dbReference type="EMBL" id="JAQQXT010000005">
    <property type="protein sequence ID" value="MDC8771902.1"/>
    <property type="molecule type" value="Genomic_DNA"/>
</dbReference>
<dbReference type="CDD" id="cd00383">
    <property type="entry name" value="trans_reg_C"/>
    <property type="match status" value="1"/>
</dbReference>
<evidence type="ECO:0000259" key="10">
    <source>
        <dbReference type="PROSITE" id="PS50110"/>
    </source>
</evidence>
<evidence type="ECO:0000313" key="12">
    <source>
        <dbReference type="EMBL" id="MDC8771902.1"/>
    </source>
</evidence>
<keyword evidence="13" id="KW-1185">Reference proteome</keyword>
<dbReference type="CDD" id="cd17624">
    <property type="entry name" value="REC_OmpR_PmrA-like"/>
    <property type="match status" value="1"/>
</dbReference>
<accession>A0ABT5KEU0</accession>
<dbReference type="SUPFAM" id="SSF46894">
    <property type="entry name" value="C-terminal effector domain of the bipartite response regulators"/>
    <property type="match status" value="1"/>
</dbReference>
<evidence type="ECO:0000256" key="7">
    <source>
        <dbReference type="ARBA" id="ARBA00023163"/>
    </source>
</evidence>
<evidence type="ECO:0000256" key="8">
    <source>
        <dbReference type="PROSITE-ProRule" id="PRU00169"/>
    </source>
</evidence>
<dbReference type="Pfam" id="PF00486">
    <property type="entry name" value="Trans_reg_C"/>
    <property type="match status" value="1"/>
</dbReference>
<evidence type="ECO:0000256" key="5">
    <source>
        <dbReference type="ARBA" id="ARBA00023015"/>
    </source>
</evidence>
<evidence type="ECO:0000256" key="1">
    <source>
        <dbReference type="ARBA" id="ARBA00004496"/>
    </source>
</evidence>
<dbReference type="Gene3D" id="1.10.10.10">
    <property type="entry name" value="Winged helix-like DNA-binding domain superfamily/Winged helix DNA-binding domain"/>
    <property type="match status" value="1"/>
</dbReference>
<gene>
    <name evidence="12" type="ORF">PRZ03_10000</name>
</gene>
<dbReference type="Gene3D" id="6.10.250.690">
    <property type="match status" value="1"/>
</dbReference>
<dbReference type="InterPro" id="IPR001867">
    <property type="entry name" value="OmpR/PhoB-type_DNA-bd"/>
</dbReference>
<dbReference type="InterPro" id="IPR001789">
    <property type="entry name" value="Sig_transdc_resp-reg_receiver"/>
</dbReference>
<keyword evidence="6 9" id="KW-0238">DNA-binding</keyword>
<dbReference type="PROSITE" id="PS51755">
    <property type="entry name" value="OMPR_PHOB"/>
    <property type="match status" value="1"/>
</dbReference>
<keyword evidence="7" id="KW-0804">Transcription</keyword>
<feature type="domain" description="OmpR/PhoB-type" evidence="11">
    <location>
        <begin position="143"/>
        <end position="237"/>
    </location>
</feature>
<dbReference type="SUPFAM" id="SSF52172">
    <property type="entry name" value="CheY-like"/>
    <property type="match status" value="1"/>
</dbReference>
<feature type="DNA-binding region" description="OmpR/PhoB-type" evidence="9">
    <location>
        <begin position="143"/>
        <end position="237"/>
    </location>
</feature>
<evidence type="ECO:0000256" key="3">
    <source>
        <dbReference type="ARBA" id="ARBA00022553"/>
    </source>
</evidence>
<reference evidence="12 13" key="1">
    <citation type="submission" date="2022-10" db="EMBL/GenBank/DDBJ databases">
        <title>Paucibacter sp. hw1 Genome sequencing.</title>
        <authorList>
            <person name="Park S."/>
        </authorList>
    </citation>
    <scope>NUCLEOTIDE SEQUENCE [LARGE SCALE GENOMIC DNA]</scope>
    <source>
        <strain evidence="13">hw1</strain>
    </source>
</reference>
<dbReference type="SMART" id="SM00448">
    <property type="entry name" value="REC"/>
    <property type="match status" value="1"/>
</dbReference>
<evidence type="ECO:0000256" key="4">
    <source>
        <dbReference type="ARBA" id="ARBA00023012"/>
    </source>
</evidence>
<keyword evidence="4" id="KW-0902">Two-component regulatory system</keyword>
<evidence type="ECO:0000256" key="6">
    <source>
        <dbReference type="ARBA" id="ARBA00023125"/>
    </source>
</evidence>
<comment type="subcellular location">
    <subcellularLocation>
        <location evidence="1">Cytoplasm</location>
    </subcellularLocation>
</comment>
<dbReference type="InterPro" id="IPR011006">
    <property type="entry name" value="CheY-like_superfamily"/>
</dbReference>
<dbReference type="Proteomes" id="UP001221189">
    <property type="component" value="Unassembled WGS sequence"/>
</dbReference>
<keyword evidence="5" id="KW-0805">Transcription regulation</keyword>
<dbReference type="InterPro" id="IPR036388">
    <property type="entry name" value="WH-like_DNA-bd_sf"/>
</dbReference>
<evidence type="ECO:0000313" key="13">
    <source>
        <dbReference type="Proteomes" id="UP001221189"/>
    </source>
</evidence>
<dbReference type="Gene3D" id="3.40.50.2300">
    <property type="match status" value="1"/>
</dbReference>
<dbReference type="SMART" id="SM00862">
    <property type="entry name" value="Trans_reg_C"/>
    <property type="match status" value="1"/>
</dbReference>
<keyword evidence="3 8" id="KW-0597">Phosphoprotein</keyword>
<dbReference type="RefSeq" id="WP_273600186.1">
    <property type="nucleotide sequence ID" value="NZ_JAQQXT010000005.1"/>
</dbReference>
<proteinExistence type="predicted"/>